<keyword evidence="7" id="KW-1185">Reference proteome</keyword>
<evidence type="ECO:0000256" key="2">
    <source>
        <dbReference type="SAM" id="MobiDB-lite"/>
    </source>
</evidence>
<dbReference type="EMBL" id="VJMH01006742">
    <property type="protein sequence ID" value="KAF0688266.1"/>
    <property type="molecule type" value="Genomic_DNA"/>
</dbReference>
<feature type="domain" description="DRBM" evidence="4">
    <location>
        <begin position="186"/>
        <end position="267"/>
    </location>
</feature>
<gene>
    <name evidence="6" type="primary">Aste57867_20136</name>
    <name evidence="5" type="ORF">As57867_020070</name>
    <name evidence="6" type="ORF">ASTE57867_20136</name>
</gene>
<dbReference type="EMBL" id="CAADRA010006765">
    <property type="protein sequence ID" value="VFT96831.1"/>
    <property type="molecule type" value="Genomic_DNA"/>
</dbReference>
<proteinExistence type="predicted"/>
<name>A0A485LFH3_9STRA</name>
<feature type="domain" description="DRBM" evidence="4">
    <location>
        <begin position="323"/>
        <end position="390"/>
    </location>
</feature>
<evidence type="ECO:0000259" key="4">
    <source>
        <dbReference type="PROSITE" id="PS50137"/>
    </source>
</evidence>
<dbReference type="OrthoDB" id="112668at2759"/>
<dbReference type="Gene3D" id="2.20.70.10">
    <property type="match status" value="1"/>
</dbReference>
<dbReference type="GO" id="GO:0003725">
    <property type="term" value="F:double-stranded RNA binding"/>
    <property type="evidence" value="ECO:0007669"/>
    <property type="project" value="TreeGrafter"/>
</dbReference>
<dbReference type="PROSITE" id="PS50137">
    <property type="entry name" value="DS_RBD"/>
    <property type="match status" value="2"/>
</dbReference>
<sequence length="604" mass="64410">MSAAATSQRTDGDEAAYETTYVESDLPEGWTKIVHRSGLICFLHDLSGVVAWSKPYVVSTDHAVVQGHRPPLEIFAEGCGMKQPDANRPVKVVQADAIIRRLGHASSRPSAADGGSADVEENSLDAALPPSRKRPLQDDDDDAASAAPDVIPSSNGDTERMPQHVAPPRARILVNGVSVEDPAGKTAMAFLMDYTKEWAKTQPEYVQTLSNGGSVHLASVNPSAVDPTMPYECTVLINNQDYGHGMHTTKQLARQRAAEVALEALLPGYWAKLKEAGAIRKVSNLAVASEFGKSPPITEAAFEALTMQDPRVLQGCMDLGFKTPAQLLTEYQTKHRGISVVYNTVTQAAPECLKFKVVASAGPETAEGLAGNKKLAKQYAAQALLARLNPHVRTYHELMMIHENSVKQHGENVNRNKIQKLTAKFGAATRPPVDHSQAALLPPPAMSGARHGGGRGGGRGGGANGYSGRGGGYGPHGGGGQDLYAPQYAQPPPHQGYSGVYDRVAPPVYDYNYHAAPPPPPHHVGGPPPQPPTGWQHYGQQPPPRPALPAPYPPTGYGAHARADPRLGGGGYRPPASSTSTSSHVLQLKADLQKTLDRQKTLNY</sequence>
<dbReference type="PANTHER" id="PTHR13482:SF3">
    <property type="entry name" value="MICROPROCESSOR COMPLEX SUBUNIT DGCR8"/>
    <property type="match status" value="1"/>
</dbReference>
<reference evidence="5" key="2">
    <citation type="submission" date="2019-06" db="EMBL/GenBank/DDBJ databases">
        <title>Genomics analysis of Aphanomyces spp. identifies a new class of oomycete effector associated with host adaptation.</title>
        <authorList>
            <person name="Gaulin E."/>
        </authorList>
    </citation>
    <scope>NUCLEOTIDE SEQUENCE</scope>
    <source>
        <strain evidence="5">CBS 578.67</strain>
    </source>
</reference>
<dbReference type="Proteomes" id="UP000332933">
    <property type="component" value="Unassembled WGS sequence"/>
</dbReference>
<feature type="domain" description="WW" evidence="3">
    <location>
        <begin position="24"/>
        <end position="57"/>
    </location>
</feature>
<accession>A0A485LFH3</accession>
<dbReference type="PROSITE" id="PS50020">
    <property type="entry name" value="WW_DOMAIN_2"/>
    <property type="match status" value="1"/>
</dbReference>
<protein>
    <submittedName>
        <fullName evidence="6">Aste57867_20136 protein</fullName>
    </submittedName>
</protein>
<evidence type="ECO:0000256" key="1">
    <source>
        <dbReference type="PROSITE-ProRule" id="PRU00266"/>
    </source>
</evidence>
<dbReference type="GO" id="GO:0042802">
    <property type="term" value="F:identical protein binding"/>
    <property type="evidence" value="ECO:0007669"/>
    <property type="project" value="InterPro"/>
</dbReference>
<dbReference type="InterPro" id="IPR014720">
    <property type="entry name" value="dsRBD_dom"/>
</dbReference>
<dbReference type="AlphaFoldDB" id="A0A485LFH3"/>
<dbReference type="PANTHER" id="PTHR13482">
    <property type="entry name" value="MICRORNA PROCESSOR COMPLEX SUBUNIT DGCR8"/>
    <property type="match status" value="1"/>
</dbReference>
<evidence type="ECO:0000313" key="5">
    <source>
        <dbReference type="EMBL" id="KAF0688266.1"/>
    </source>
</evidence>
<organism evidence="6 7">
    <name type="scientific">Aphanomyces stellatus</name>
    <dbReference type="NCBI Taxonomy" id="120398"/>
    <lineage>
        <taxon>Eukaryota</taxon>
        <taxon>Sar</taxon>
        <taxon>Stramenopiles</taxon>
        <taxon>Oomycota</taxon>
        <taxon>Saprolegniomycetes</taxon>
        <taxon>Saprolegniales</taxon>
        <taxon>Verrucalvaceae</taxon>
        <taxon>Aphanomyces</taxon>
    </lineage>
</organism>
<dbReference type="GO" id="GO:0031053">
    <property type="term" value="P:primary miRNA processing"/>
    <property type="evidence" value="ECO:0007669"/>
    <property type="project" value="InterPro"/>
</dbReference>
<feature type="compositionally biased region" description="Gly residues" evidence="2">
    <location>
        <begin position="450"/>
        <end position="481"/>
    </location>
</feature>
<dbReference type="InterPro" id="IPR040375">
    <property type="entry name" value="DGCR8"/>
</dbReference>
<dbReference type="Gene3D" id="3.30.160.20">
    <property type="match status" value="2"/>
</dbReference>
<evidence type="ECO:0000313" key="7">
    <source>
        <dbReference type="Proteomes" id="UP000332933"/>
    </source>
</evidence>
<dbReference type="GO" id="GO:0070878">
    <property type="term" value="F:primary miRNA binding"/>
    <property type="evidence" value="ECO:0007669"/>
    <property type="project" value="TreeGrafter"/>
</dbReference>
<dbReference type="SMART" id="SM00358">
    <property type="entry name" value="DSRM"/>
    <property type="match status" value="2"/>
</dbReference>
<dbReference type="Pfam" id="PF00035">
    <property type="entry name" value="dsrm"/>
    <property type="match status" value="2"/>
</dbReference>
<dbReference type="GO" id="GO:0070877">
    <property type="term" value="C:microprocessor complex"/>
    <property type="evidence" value="ECO:0007669"/>
    <property type="project" value="InterPro"/>
</dbReference>
<evidence type="ECO:0000259" key="3">
    <source>
        <dbReference type="PROSITE" id="PS50020"/>
    </source>
</evidence>
<evidence type="ECO:0000313" key="6">
    <source>
        <dbReference type="EMBL" id="VFT96831.1"/>
    </source>
</evidence>
<feature type="compositionally biased region" description="Polar residues" evidence="2">
    <location>
        <begin position="576"/>
        <end position="585"/>
    </location>
</feature>
<feature type="compositionally biased region" description="Pro residues" evidence="2">
    <location>
        <begin position="541"/>
        <end position="554"/>
    </location>
</feature>
<feature type="region of interest" description="Disordered" evidence="2">
    <location>
        <begin position="104"/>
        <end position="169"/>
    </location>
</feature>
<reference evidence="6 7" key="1">
    <citation type="submission" date="2019-03" db="EMBL/GenBank/DDBJ databases">
        <authorList>
            <person name="Gaulin E."/>
            <person name="Dumas B."/>
        </authorList>
    </citation>
    <scope>NUCLEOTIDE SEQUENCE [LARGE SCALE GENOMIC DNA]</scope>
    <source>
        <strain evidence="6">CBS 568.67</strain>
    </source>
</reference>
<dbReference type="GO" id="GO:0020037">
    <property type="term" value="F:heme binding"/>
    <property type="evidence" value="ECO:0007669"/>
    <property type="project" value="InterPro"/>
</dbReference>
<dbReference type="CDD" id="cd00048">
    <property type="entry name" value="DSRM_SF"/>
    <property type="match status" value="1"/>
</dbReference>
<dbReference type="InterPro" id="IPR001202">
    <property type="entry name" value="WW_dom"/>
</dbReference>
<dbReference type="SUPFAM" id="SSF54768">
    <property type="entry name" value="dsRNA-binding domain-like"/>
    <property type="match status" value="2"/>
</dbReference>
<keyword evidence="1" id="KW-0694">RNA-binding</keyword>
<feature type="region of interest" description="Disordered" evidence="2">
    <location>
        <begin position="428"/>
        <end position="586"/>
    </location>
</feature>
<feature type="compositionally biased region" description="Pro residues" evidence="2">
    <location>
        <begin position="516"/>
        <end position="532"/>
    </location>
</feature>